<protein>
    <submittedName>
        <fullName evidence="5">ATP-binding protein</fullName>
    </submittedName>
</protein>
<evidence type="ECO:0000259" key="4">
    <source>
        <dbReference type="SMART" id="SM00382"/>
    </source>
</evidence>
<dbReference type="SMART" id="SM00382">
    <property type="entry name" value="AAA"/>
    <property type="match status" value="1"/>
</dbReference>
<dbReference type="EMBL" id="CP059735">
    <property type="protein sequence ID" value="WDD96737.1"/>
    <property type="molecule type" value="Genomic_DNA"/>
</dbReference>
<reference evidence="5 6" key="2">
    <citation type="journal article" date="2022" name="Mar. Drugs">
        <title>Bioassay-Guided Fractionation Leads to the Detection of Cholic Acid Generated by the Rare Thalassomonas sp.</title>
        <authorList>
            <person name="Pheiffer F."/>
            <person name="Schneider Y.K."/>
            <person name="Hansen E.H."/>
            <person name="Andersen J.H."/>
            <person name="Isaksson J."/>
            <person name="Busche T."/>
            <person name="R C."/>
            <person name="Kalinowski J."/>
            <person name="Zyl L.V."/>
            <person name="Trindade M."/>
        </authorList>
    </citation>
    <scope>NUCLEOTIDE SEQUENCE [LARGE SCALE GENOMIC DNA]</scope>
    <source>
        <strain evidence="5 6">A5K-106</strain>
    </source>
</reference>
<keyword evidence="2" id="KW-0547">Nucleotide-binding</keyword>
<dbReference type="GO" id="GO:0016887">
    <property type="term" value="F:ATP hydrolysis activity"/>
    <property type="evidence" value="ECO:0007669"/>
    <property type="project" value="InterPro"/>
</dbReference>
<proteinExistence type="inferred from homology"/>
<dbReference type="CDD" id="cd19481">
    <property type="entry name" value="RecA-like_protease"/>
    <property type="match status" value="1"/>
</dbReference>
<dbReference type="PANTHER" id="PTHR23073">
    <property type="entry name" value="26S PROTEASOME REGULATORY SUBUNIT"/>
    <property type="match status" value="1"/>
</dbReference>
<evidence type="ECO:0000256" key="1">
    <source>
        <dbReference type="ARBA" id="ARBA00006914"/>
    </source>
</evidence>
<dbReference type="RefSeq" id="WP_044834904.1">
    <property type="nucleotide sequence ID" value="NZ_CP059735.1"/>
</dbReference>
<organism evidence="5 6">
    <name type="scientific">Thalassomonas actiniarum</name>
    <dbReference type="NCBI Taxonomy" id="485447"/>
    <lineage>
        <taxon>Bacteria</taxon>
        <taxon>Pseudomonadati</taxon>
        <taxon>Pseudomonadota</taxon>
        <taxon>Gammaproteobacteria</taxon>
        <taxon>Alteromonadales</taxon>
        <taxon>Colwelliaceae</taxon>
        <taxon>Thalassomonas</taxon>
    </lineage>
</organism>
<dbReference type="SUPFAM" id="SSF52540">
    <property type="entry name" value="P-loop containing nucleoside triphosphate hydrolases"/>
    <property type="match status" value="1"/>
</dbReference>
<dbReference type="InterPro" id="IPR003593">
    <property type="entry name" value="AAA+_ATPase"/>
</dbReference>
<dbReference type="InterPro" id="IPR050221">
    <property type="entry name" value="26S_Proteasome_ATPase"/>
</dbReference>
<dbReference type="GO" id="GO:0005524">
    <property type="term" value="F:ATP binding"/>
    <property type="evidence" value="ECO:0007669"/>
    <property type="project" value="UniProtKB-KW"/>
</dbReference>
<dbReference type="KEGG" id="tact:SG35_015265"/>
<evidence type="ECO:0000313" key="5">
    <source>
        <dbReference type="EMBL" id="WDD96737.1"/>
    </source>
</evidence>
<dbReference type="Gene3D" id="3.40.50.300">
    <property type="entry name" value="P-loop containing nucleotide triphosphate hydrolases"/>
    <property type="match status" value="1"/>
</dbReference>
<evidence type="ECO:0000256" key="2">
    <source>
        <dbReference type="ARBA" id="ARBA00022741"/>
    </source>
</evidence>
<reference evidence="5 6" key="1">
    <citation type="journal article" date="2015" name="Genome Announc.">
        <title>Draft Genome Sequences of Marine Isolates of Thalassomonas viridans and Thalassomonas actiniarum.</title>
        <authorList>
            <person name="Olonade I."/>
            <person name="van Zyl L.J."/>
            <person name="Trindade M."/>
        </authorList>
    </citation>
    <scope>NUCLEOTIDE SEQUENCE [LARGE SCALE GENOMIC DNA]</scope>
    <source>
        <strain evidence="5 6">A5K-106</strain>
    </source>
</reference>
<accession>A0AAE9YNL7</accession>
<comment type="similarity">
    <text evidence="1">Belongs to the AAA ATPase family.</text>
</comment>
<dbReference type="Pfam" id="PF00004">
    <property type="entry name" value="AAA"/>
    <property type="match status" value="1"/>
</dbReference>
<gene>
    <name evidence="5" type="ORF">SG35_015265</name>
</gene>
<sequence length="451" mass="51943">MSNPFITETAEVLNSELSWFYQILDTRIKLHFGHDCDYQDIFEISPPELASDSQLHYNGFIQHYNINFEERVVLILALVSQIRPQMLDVFFTRNASLDKEFTEFGGATNGQGKVFLPTAETALFLLAGTDLEKRFLYSYLFDADHFFNKHDFITLNHTNRQESYLSGVLTLSREVLDLITRGHIRKPAFSAEFPAKLIETQLDWQDLVLDPYTQDQVYEIKTWIDYGNQLLSEYDLGKKIKPGYRSLFFGPSGTGKTLTASLLGKVTGRDVYRIDLTLVISKYIGETEKNLEKVFKQAEHKDWILFFDEADALFGKRTSVNDAHDKFANQEVSYLLQRLEDYAGVVILASNLKNNLDEAFTRRFQSIIHFPIPKQSERLKLWSSALVSKFELDHEVDLHALANDYEMTGGSIINVVRYACLMTLAQQKQSIPFSLLKEGIRKEFHKEGKTF</sequence>
<dbReference type="InterPro" id="IPR027417">
    <property type="entry name" value="P-loop_NTPase"/>
</dbReference>
<evidence type="ECO:0000256" key="3">
    <source>
        <dbReference type="ARBA" id="ARBA00022840"/>
    </source>
</evidence>
<feature type="domain" description="AAA+ ATPase" evidence="4">
    <location>
        <begin position="242"/>
        <end position="374"/>
    </location>
</feature>
<dbReference type="AlphaFoldDB" id="A0AAE9YNL7"/>
<keyword evidence="3 5" id="KW-0067">ATP-binding</keyword>
<dbReference type="Proteomes" id="UP000032568">
    <property type="component" value="Chromosome"/>
</dbReference>
<evidence type="ECO:0000313" key="6">
    <source>
        <dbReference type="Proteomes" id="UP000032568"/>
    </source>
</evidence>
<keyword evidence="6" id="KW-1185">Reference proteome</keyword>
<dbReference type="InterPro" id="IPR003959">
    <property type="entry name" value="ATPase_AAA_core"/>
</dbReference>
<name>A0AAE9YNL7_9GAMM</name>